<dbReference type="PRINTS" id="PR00038">
    <property type="entry name" value="HTHLUXR"/>
</dbReference>
<dbReference type="SMART" id="SM00421">
    <property type="entry name" value="HTH_LUXR"/>
    <property type="match status" value="1"/>
</dbReference>
<dbReference type="PROSITE" id="PS50043">
    <property type="entry name" value="HTH_LUXR_2"/>
    <property type="match status" value="1"/>
</dbReference>
<comment type="caution">
    <text evidence="5">The sequence shown here is derived from an EMBL/GenBank/DDBJ whole genome shotgun (WGS) entry which is preliminary data.</text>
</comment>
<evidence type="ECO:0000313" key="6">
    <source>
        <dbReference type="Proteomes" id="UP000565715"/>
    </source>
</evidence>
<dbReference type="CDD" id="cd06170">
    <property type="entry name" value="LuxR_C_like"/>
    <property type="match status" value="1"/>
</dbReference>
<evidence type="ECO:0000259" key="4">
    <source>
        <dbReference type="PROSITE" id="PS50043"/>
    </source>
</evidence>
<dbReference type="InterPro" id="IPR000792">
    <property type="entry name" value="Tscrpt_reg_LuxR_C"/>
</dbReference>
<evidence type="ECO:0000256" key="1">
    <source>
        <dbReference type="ARBA" id="ARBA00023015"/>
    </source>
</evidence>
<dbReference type="RefSeq" id="WP_068048140.1">
    <property type="nucleotide sequence ID" value="NZ_JAAXOO010000005.1"/>
</dbReference>
<dbReference type="EMBL" id="JAAXOO010000005">
    <property type="protein sequence ID" value="NKY35731.1"/>
    <property type="molecule type" value="Genomic_DNA"/>
</dbReference>
<evidence type="ECO:0000313" key="5">
    <source>
        <dbReference type="EMBL" id="NKY35731.1"/>
    </source>
</evidence>
<dbReference type="PANTHER" id="PTHR44688:SF16">
    <property type="entry name" value="DNA-BINDING TRANSCRIPTIONAL ACTIVATOR DEVR_DOSR"/>
    <property type="match status" value="1"/>
</dbReference>
<dbReference type="SUPFAM" id="SSF55781">
    <property type="entry name" value="GAF domain-like"/>
    <property type="match status" value="1"/>
</dbReference>
<dbReference type="InterPro" id="IPR036388">
    <property type="entry name" value="WH-like_DNA-bd_sf"/>
</dbReference>
<sequence length="370" mass="40429">MTTPARHAKVAMLSDIAAAPDPHTLFADTSTRLRRIVPFDAAVWVATDPINGLTTAPVRVENLHEGGCGTYWESELFAEHVNRFRDLAHATVPVVGLQAATGRNPARSPLYRNFMCPRGLEDELRAVFRIDGQPWGQLSLFRERGRAEFDATDIAFIQSLSAPLAQRLRSYLQPSTAATPEDTARAPGMLLFDADGNLVSLNDEARELMDRMPPGPSTTTPLGIEIPLPVWILSTAGRARLTGGSARIRIRASTGHWLVCHASCLRAADGSGSSTALVIEPAKPSEIAALVTAAFELTRRELDVIELVARGVSTREIAAQLHLSPHTVRDHLKAIFDKVDVSSRGELVALLFTEFRQPLNARDTLRVERN</sequence>
<keyword evidence="3" id="KW-0804">Transcription</keyword>
<dbReference type="GO" id="GO:0006355">
    <property type="term" value="P:regulation of DNA-templated transcription"/>
    <property type="evidence" value="ECO:0007669"/>
    <property type="project" value="InterPro"/>
</dbReference>
<dbReference type="Gene3D" id="1.10.10.10">
    <property type="entry name" value="Winged helix-like DNA-binding domain superfamily/Winged helix DNA-binding domain"/>
    <property type="match status" value="1"/>
</dbReference>
<evidence type="ECO:0000256" key="2">
    <source>
        <dbReference type="ARBA" id="ARBA00023125"/>
    </source>
</evidence>
<feature type="domain" description="HTH luxR-type" evidence="4">
    <location>
        <begin position="290"/>
        <end position="355"/>
    </location>
</feature>
<keyword evidence="2" id="KW-0238">DNA-binding</keyword>
<name>A0A846XHA4_9NOCA</name>
<keyword evidence="1" id="KW-0805">Transcription regulation</keyword>
<reference evidence="5 6" key="1">
    <citation type="submission" date="2020-04" db="EMBL/GenBank/DDBJ databases">
        <title>MicrobeNet Type strains.</title>
        <authorList>
            <person name="Nicholson A.C."/>
        </authorList>
    </citation>
    <scope>NUCLEOTIDE SEQUENCE [LARGE SCALE GENOMIC DNA]</scope>
    <source>
        <strain evidence="5 6">DSM 45078</strain>
    </source>
</reference>
<protein>
    <submittedName>
        <fullName evidence="5">LuxR family transcriptional regulator</fullName>
    </submittedName>
</protein>
<keyword evidence="6" id="KW-1185">Reference proteome</keyword>
<dbReference type="SUPFAM" id="SSF46894">
    <property type="entry name" value="C-terminal effector domain of the bipartite response regulators"/>
    <property type="match status" value="1"/>
</dbReference>
<dbReference type="AlphaFoldDB" id="A0A846XHA4"/>
<dbReference type="PANTHER" id="PTHR44688">
    <property type="entry name" value="DNA-BINDING TRANSCRIPTIONAL ACTIVATOR DEVR_DOSR"/>
    <property type="match status" value="1"/>
</dbReference>
<dbReference type="GO" id="GO:0003677">
    <property type="term" value="F:DNA binding"/>
    <property type="evidence" value="ECO:0007669"/>
    <property type="project" value="UniProtKB-KW"/>
</dbReference>
<organism evidence="5 6">
    <name type="scientific">Nocardia speluncae</name>
    <dbReference type="NCBI Taxonomy" id="419477"/>
    <lineage>
        <taxon>Bacteria</taxon>
        <taxon>Bacillati</taxon>
        <taxon>Actinomycetota</taxon>
        <taxon>Actinomycetes</taxon>
        <taxon>Mycobacteriales</taxon>
        <taxon>Nocardiaceae</taxon>
        <taxon>Nocardia</taxon>
    </lineage>
</organism>
<evidence type="ECO:0000256" key="3">
    <source>
        <dbReference type="ARBA" id="ARBA00023163"/>
    </source>
</evidence>
<proteinExistence type="predicted"/>
<dbReference type="PROSITE" id="PS00622">
    <property type="entry name" value="HTH_LUXR_1"/>
    <property type="match status" value="1"/>
</dbReference>
<gene>
    <name evidence="5" type="ORF">HGA13_22030</name>
</gene>
<dbReference type="InterPro" id="IPR016032">
    <property type="entry name" value="Sig_transdc_resp-reg_C-effctor"/>
</dbReference>
<dbReference type="Pfam" id="PF00196">
    <property type="entry name" value="GerE"/>
    <property type="match status" value="1"/>
</dbReference>
<accession>A0A846XHA4</accession>
<dbReference type="Proteomes" id="UP000565715">
    <property type="component" value="Unassembled WGS sequence"/>
</dbReference>